<gene>
    <name evidence="2" type="ORF">N7482_005649</name>
</gene>
<protein>
    <submittedName>
        <fullName evidence="2">Uncharacterized protein</fullName>
    </submittedName>
</protein>
<keyword evidence="3" id="KW-1185">Reference proteome</keyword>
<evidence type="ECO:0000313" key="2">
    <source>
        <dbReference type="EMBL" id="KAJ5166868.1"/>
    </source>
</evidence>
<sequence length="194" mass="21493">MPHAVPKLRQSWTLPANRWSRSPSTYIHPERSRLGGIQAWPNRRSHQQRRSQQPEKLDLAQQRQIFHEVYEVNLFGAAMVTEGFTPLLEKASAGLARIVFVSSHTGSLGLRVDPSGTDSKAALNMITLHYAAKFQGKGWKVNGSCPNLTDTNFTRGWLTGRPASESVVNIVRLATLSVDGESGVYSDENGVVPW</sequence>
<name>A0A9W9LNM9_9EURO</name>
<dbReference type="InterPro" id="IPR036291">
    <property type="entry name" value="NAD(P)-bd_dom_sf"/>
</dbReference>
<organism evidence="2 3">
    <name type="scientific">Penicillium canariense</name>
    <dbReference type="NCBI Taxonomy" id="189055"/>
    <lineage>
        <taxon>Eukaryota</taxon>
        <taxon>Fungi</taxon>
        <taxon>Dikarya</taxon>
        <taxon>Ascomycota</taxon>
        <taxon>Pezizomycotina</taxon>
        <taxon>Eurotiomycetes</taxon>
        <taxon>Eurotiomycetidae</taxon>
        <taxon>Eurotiales</taxon>
        <taxon>Aspergillaceae</taxon>
        <taxon>Penicillium</taxon>
    </lineage>
</organism>
<dbReference type="InterPro" id="IPR051468">
    <property type="entry name" value="Fungal_SecMetab_SDRs"/>
</dbReference>
<dbReference type="Proteomes" id="UP001149163">
    <property type="component" value="Unassembled WGS sequence"/>
</dbReference>
<dbReference type="Gene3D" id="3.40.50.720">
    <property type="entry name" value="NAD(P)-binding Rossmann-like Domain"/>
    <property type="match status" value="1"/>
</dbReference>
<dbReference type="GO" id="GO:0016491">
    <property type="term" value="F:oxidoreductase activity"/>
    <property type="evidence" value="ECO:0007669"/>
    <property type="project" value="TreeGrafter"/>
</dbReference>
<reference evidence="2" key="2">
    <citation type="journal article" date="2023" name="IMA Fungus">
        <title>Comparative genomic study of the Penicillium genus elucidates a diverse pangenome and 15 lateral gene transfer events.</title>
        <authorList>
            <person name="Petersen C."/>
            <person name="Sorensen T."/>
            <person name="Nielsen M.R."/>
            <person name="Sondergaard T.E."/>
            <person name="Sorensen J.L."/>
            <person name="Fitzpatrick D.A."/>
            <person name="Frisvad J.C."/>
            <person name="Nielsen K.L."/>
        </authorList>
    </citation>
    <scope>NUCLEOTIDE SEQUENCE</scope>
    <source>
        <strain evidence="2">IBT 26290</strain>
    </source>
</reference>
<dbReference type="GeneID" id="81426950"/>
<dbReference type="RefSeq" id="XP_056543329.1">
    <property type="nucleotide sequence ID" value="XM_056687774.1"/>
</dbReference>
<dbReference type="InterPro" id="IPR002347">
    <property type="entry name" value="SDR_fam"/>
</dbReference>
<dbReference type="SUPFAM" id="SSF51735">
    <property type="entry name" value="NAD(P)-binding Rossmann-fold domains"/>
    <property type="match status" value="1"/>
</dbReference>
<dbReference type="AlphaFoldDB" id="A0A9W9LNM9"/>
<evidence type="ECO:0000313" key="3">
    <source>
        <dbReference type="Proteomes" id="UP001149163"/>
    </source>
</evidence>
<dbReference type="EMBL" id="JAPQKN010000003">
    <property type="protein sequence ID" value="KAJ5166868.1"/>
    <property type="molecule type" value="Genomic_DNA"/>
</dbReference>
<dbReference type="OrthoDB" id="191139at2759"/>
<comment type="caution">
    <text evidence="2">The sequence shown here is derived from an EMBL/GenBank/DDBJ whole genome shotgun (WGS) entry which is preliminary data.</text>
</comment>
<comment type="similarity">
    <text evidence="1">Belongs to the short-chain dehydrogenases/reductases (SDR) family.</text>
</comment>
<accession>A0A9W9LNM9</accession>
<dbReference type="PANTHER" id="PTHR43544">
    <property type="entry name" value="SHORT-CHAIN DEHYDROGENASE/REDUCTASE"/>
    <property type="match status" value="1"/>
</dbReference>
<evidence type="ECO:0000256" key="1">
    <source>
        <dbReference type="ARBA" id="ARBA00006484"/>
    </source>
</evidence>
<dbReference type="GO" id="GO:0005737">
    <property type="term" value="C:cytoplasm"/>
    <property type="evidence" value="ECO:0007669"/>
    <property type="project" value="TreeGrafter"/>
</dbReference>
<proteinExistence type="inferred from homology"/>
<dbReference type="GO" id="GO:0019748">
    <property type="term" value="P:secondary metabolic process"/>
    <property type="evidence" value="ECO:0007669"/>
    <property type="project" value="TreeGrafter"/>
</dbReference>
<dbReference type="Pfam" id="PF00106">
    <property type="entry name" value="adh_short"/>
    <property type="match status" value="1"/>
</dbReference>
<dbReference type="PANTHER" id="PTHR43544:SF32">
    <property type="entry name" value="CHAIN DEHYDROGENASE, PUTATIVE (AFU_ORTHOLOGUE AFUA_5G01530)-RELATED"/>
    <property type="match status" value="1"/>
</dbReference>
<reference evidence="2" key="1">
    <citation type="submission" date="2022-11" db="EMBL/GenBank/DDBJ databases">
        <authorList>
            <person name="Petersen C."/>
        </authorList>
    </citation>
    <scope>NUCLEOTIDE SEQUENCE</scope>
    <source>
        <strain evidence="2">IBT 26290</strain>
    </source>
</reference>